<keyword evidence="2 4" id="KW-0067">ATP-binding</keyword>
<feature type="domain" description="ABC transporter" evidence="3">
    <location>
        <begin position="10"/>
        <end position="250"/>
    </location>
</feature>
<dbReference type="RefSeq" id="WP_213170278.1">
    <property type="nucleotide sequence ID" value="NZ_CP070496.1"/>
</dbReference>
<keyword evidence="1" id="KW-0547">Nucleotide-binding</keyword>
<proteinExistence type="predicted"/>
<dbReference type="AlphaFoldDB" id="A0A895XPS4"/>
<accession>A0A895XPS4</accession>
<dbReference type="KEGG" id="nav:JQS30_10760"/>
<organism evidence="4 5">
    <name type="scientific">Natronoglycomyces albus</name>
    <dbReference type="NCBI Taxonomy" id="2811108"/>
    <lineage>
        <taxon>Bacteria</taxon>
        <taxon>Bacillati</taxon>
        <taxon>Actinomycetota</taxon>
        <taxon>Actinomycetes</taxon>
        <taxon>Glycomycetales</taxon>
        <taxon>Glycomycetaceae</taxon>
        <taxon>Natronoglycomyces</taxon>
    </lineage>
</organism>
<dbReference type="PROSITE" id="PS50893">
    <property type="entry name" value="ABC_TRANSPORTER_2"/>
    <property type="match status" value="1"/>
</dbReference>
<name>A0A895XPS4_9ACTN</name>
<evidence type="ECO:0000256" key="1">
    <source>
        <dbReference type="ARBA" id="ARBA00022741"/>
    </source>
</evidence>
<dbReference type="GO" id="GO:0016887">
    <property type="term" value="F:ATP hydrolysis activity"/>
    <property type="evidence" value="ECO:0007669"/>
    <property type="project" value="InterPro"/>
</dbReference>
<reference evidence="4" key="1">
    <citation type="submission" date="2021-02" db="EMBL/GenBank/DDBJ databases">
        <title>Natronoglycomyces albus gen. nov., sp. nov, a haloalkaliphilic actinobacterium from a soda solonchak soil.</title>
        <authorList>
            <person name="Sorokin D.Y."/>
            <person name="Khijniak T.V."/>
            <person name="Zakharycheva A.P."/>
            <person name="Boueva O.V."/>
            <person name="Ariskina E.V."/>
            <person name="Hahnke R.L."/>
            <person name="Bunk B."/>
            <person name="Sproer C."/>
            <person name="Schumann P."/>
            <person name="Evtushenko L.I."/>
            <person name="Kublanov I.V."/>
        </authorList>
    </citation>
    <scope>NUCLEOTIDE SEQUENCE</scope>
    <source>
        <strain evidence="4">DSM 106290</strain>
    </source>
</reference>
<keyword evidence="5" id="KW-1185">Reference proteome</keyword>
<dbReference type="PANTHER" id="PTHR43158:SF2">
    <property type="entry name" value="SKFA PEPTIDE EXPORT ATP-BINDING PROTEIN SKFE"/>
    <property type="match status" value="1"/>
</dbReference>
<gene>
    <name evidence="4" type="ORF">JQS30_10760</name>
</gene>
<protein>
    <submittedName>
        <fullName evidence="4">ABC transporter ATP-binding protein</fullName>
    </submittedName>
</protein>
<dbReference type="InterPro" id="IPR003593">
    <property type="entry name" value="AAA+_ATPase"/>
</dbReference>
<dbReference type="SMART" id="SM00382">
    <property type="entry name" value="AAA"/>
    <property type="match status" value="1"/>
</dbReference>
<dbReference type="Proteomes" id="UP000662939">
    <property type="component" value="Chromosome"/>
</dbReference>
<dbReference type="Gene3D" id="3.40.50.300">
    <property type="entry name" value="P-loop containing nucleotide triphosphate hydrolases"/>
    <property type="match status" value="1"/>
</dbReference>
<dbReference type="Pfam" id="PF00005">
    <property type="entry name" value="ABC_tran"/>
    <property type="match status" value="1"/>
</dbReference>
<dbReference type="GO" id="GO:0005524">
    <property type="term" value="F:ATP binding"/>
    <property type="evidence" value="ECO:0007669"/>
    <property type="project" value="UniProtKB-KW"/>
</dbReference>
<dbReference type="SUPFAM" id="SSF52540">
    <property type="entry name" value="P-loop containing nucleoside triphosphate hydrolases"/>
    <property type="match status" value="1"/>
</dbReference>
<dbReference type="PANTHER" id="PTHR43158">
    <property type="entry name" value="SKFA PEPTIDE EXPORT ATP-BINDING PROTEIN SKFE"/>
    <property type="match status" value="1"/>
</dbReference>
<evidence type="ECO:0000256" key="2">
    <source>
        <dbReference type="ARBA" id="ARBA00022840"/>
    </source>
</evidence>
<evidence type="ECO:0000259" key="3">
    <source>
        <dbReference type="PROSITE" id="PS50893"/>
    </source>
</evidence>
<dbReference type="InterPro" id="IPR003439">
    <property type="entry name" value="ABC_transporter-like_ATP-bd"/>
</dbReference>
<dbReference type="FunFam" id="3.40.50.300:FF:001031">
    <property type="entry name" value="Iron ABC transporter ATP-binding protein"/>
    <property type="match status" value="1"/>
</dbReference>
<dbReference type="InterPro" id="IPR027417">
    <property type="entry name" value="P-loop_NTPase"/>
</dbReference>
<evidence type="ECO:0000313" key="5">
    <source>
        <dbReference type="Proteomes" id="UP000662939"/>
    </source>
</evidence>
<sequence>MATTVTDTVISAEALSVQRGTNALLRNVDWQVNSDQRWVVLGPNGAGKTTLLNLAAALMHPTKGTMTVLGEKLGRTDVFELRPRIGLTSDQQSDRIPADETAVNVVQTAAWSVVGRWREEYDEVDTDRAMQLLDWLGIAHLSERTFGTLSEGERKRVHIARAIMNDPELLLFDEPMAGLDLGAREGMVAALAALAKDANSPAMVVVTHHVEEIPPGFTHALLLSGGQVVTSGPIEEALTSQTLSTTFGLSLGLTRFNERYTAQAALSETTSALLGDA</sequence>
<dbReference type="EMBL" id="CP070496">
    <property type="protein sequence ID" value="QSB04280.1"/>
    <property type="molecule type" value="Genomic_DNA"/>
</dbReference>
<evidence type="ECO:0000313" key="4">
    <source>
        <dbReference type="EMBL" id="QSB04280.1"/>
    </source>
</evidence>